<keyword evidence="3" id="KW-0663">Pyridoxal phosphate</keyword>
<feature type="compositionally biased region" description="Polar residues" evidence="6">
    <location>
        <begin position="199"/>
        <end position="208"/>
    </location>
</feature>
<evidence type="ECO:0000256" key="5">
    <source>
        <dbReference type="HAMAP-Rule" id="MF_03051"/>
    </source>
</evidence>
<name>A0A5N6TU42_ASPAV</name>
<dbReference type="PROSITE" id="PS00868">
    <property type="entry name" value="CYS_MET_METAB_PP"/>
    <property type="match status" value="1"/>
</dbReference>
<keyword evidence="5" id="KW-0963">Cytoplasm</keyword>
<gene>
    <name evidence="5" type="primary">cnxG</name>
    <name evidence="11" type="ORF">BDV25DRAFT_130042</name>
</gene>
<dbReference type="InterPro" id="IPR016155">
    <property type="entry name" value="Mopterin_synth/thiamin_S_b"/>
</dbReference>
<evidence type="ECO:0000259" key="10">
    <source>
        <dbReference type="Pfam" id="PF24589"/>
    </source>
</evidence>
<evidence type="ECO:0000256" key="3">
    <source>
        <dbReference type="ARBA" id="ARBA00022898"/>
    </source>
</evidence>
<proteinExistence type="inferred from homology"/>
<keyword evidence="12" id="KW-1185">Reference proteome</keyword>
<dbReference type="Pfam" id="PF24586">
    <property type="entry name" value="DUF7611"/>
    <property type="match status" value="1"/>
</dbReference>
<dbReference type="Gene3D" id="3.90.1150.10">
    <property type="entry name" value="Aspartate Aminotransferase, domain 1"/>
    <property type="match status" value="1"/>
</dbReference>
<dbReference type="InterPro" id="IPR015424">
    <property type="entry name" value="PyrdxlP-dep_Trfase"/>
</dbReference>
<dbReference type="EMBL" id="ML742110">
    <property type="protein sequence ID" value="KAE8149886.1"/>
    <property type="molecule type" value="Genomic_DNA"/>
</dbReference>
<evidence type="ECO:0000256" key="6">
    <source>
        <dbReference type="SAM" id="MobiDB-lite"/>
    </source>
</evidence>
<comment type="pathway">
    <text evidence="5">Cofactor biosynthesis; molybdopterin biosynthesis.</text>
</comment>
<feature type="region of interest" description="Disordered" evidence="6">
    <location>
        <begin position="61"/>
        <end position="208"/>
    </location>
</feature>
<dbReference type="SUPFAM" id="SSF54285">
    <property type="entry name" value="MoaD/ThiS"/>
    <property type="match status" value="1"/>
</dbReference>
<dbReference type="InterPro" id="IPR056032">
    <property type="entry name" value="DUF7613"/>
</dbReference>
<feature type="compositionally biased region" description="Basic and acidic residues" evidence="6">
    <location>
        <begin position="250"/>
        <end position="269"/>
    </location>
</feature>
<dbReference type="Pfam" id="PF24588">
    <property type="entry name" value="DUF7613"/>
    <property type="match status" value="1"/>
</dbReference>
<dbReference type="InterPro" id="IPR015422">
    <property type="entry name" value="PyrdxlP-dep_Trfase_small"/>
</dbReference>
<dbReference type="InterPro" id="IPR056030">
    <property type="entry name" value="DUF7611"/>
</dbReference>
<feature type="domain" description="DUF7612" evidence="8">
    <location>
        <begin position="719"/>
        <end position="850"/>
    </location>
</feature>
<evidence type="ECO:0000256" key="4">
    <source>
        <dbReference type="ARBA" id="ARBA00023150"/>
    </source>
</evidence>
<feature type="compositionally biased region" description="Polar residues" evidence="6">
    <location>
        <begin position="164"/>
        <end position="184"/>
    </location>
</feature>
<dbReference type="UniPathway" id="UPA00344"/>
<feature type="region of interest" description="Disordered" evidence="6">
    <location>
        <begin position="1"/>
        <end position="47"/>
    </location>
</feature>
<feature type="domain" description="DUF7611" evidence="7">
    <location>
        <begin position="562"/>
        <end position="717"/>
    </location>
</feature>
<dbReference type="GO" id="GO:0006777">
    <property type="term" value="P:Mo-molybdopterin cofactor biosynthetic process"/>
    <property type="evidence" value="ECO:0007669"/>
    <property type="project" value="UniProtKB-UniRule"/>
</dbReference>
<dbReference type="Pfam" id="PF24589">
    <property type="entry name" value="DUF7614"/>
    <property type="match status" value="1"/>
</dbReference>
<accession>A0A5N6TU42</accession>
<dbReference type="InterPro" id="IPR056033">
    <property type="entry name" value="DUF7614"/>
</dbReference>
<dbReference type="FunFam" id="3.90.1150.10:FF:000066">
    <property type="entry name" value="Putative cystathionine beta-lyase"/>
    <property type="match status" value="1"/>
</dbReference>
<dbReference type="Gene3D" id="3.40.640.10">
    <property type="entry name" value="Type I PLP-dependent aspartate aminotransferase-like (Major domain)"/>
    <property type="match status" value="1"/>
</dbReference>
<dbReference type="SUPFAM" id="SSF53383">
    <property type="entry name" value="PLP-dependent transferases"/>
    <property type="match status" value="1"/>
</dbReference>
<keyword evidence="2 5" id="KW-0597">Phosphoprotein</keyword>
<feature type="modified residue" description="Glycyl adenylate; alternate" evidence="5">
    <location>
        <position position="1614"/>
    </location>
</feature>
<feature type="domain" description="DUF7613" evidence="9">
    <location>
        <begin position="854"/>
        <end position="1008"/>
    </location>
</feature>
<evidence type="ECO:0000256" key="2">
    <source>
        <dbReference type="ARBA" id="ARBA00022553"/>
    </source>
</evidence>
<feature type="domain" description="DUF7614" evidence="10">
    <location>
        <begin position="1014"/>
        <end position="1133"/>
    </location>
</feature>
<keyword evidence="4 5" id="KW-0501">Molybdenum cofactor biosynthesis</keyword>
<comment type="PTM">
    <text evidence="5">C-terminal thiocarboxylation occurs in 2 steps, it is first acyl-adenylated (-COAMP) via the hesA/moeB/thiF part of UBA4, then thiocarboxylated (-COSH) via the rhodanese domain of UBA4.</text>
</comment>
<evidence type="ECO:0000313" key="11">
    <source>
        <dbReference type="EMBL" id="KAE8149886.1"/>
    </source>
</evidence>
<dbReference type="Pfam" id="PF24587">
    <property type="entry name" value="DUF7612"/>
    <property type="match status" value="1"/>
</dbReference>
<keyword evidence="5" id="KW-0547">Nucleotide-binding</keyword>
<dbReference type="CDD" id="cd00754">
    <property type="entry name" value="Ubl_MoaD"/>
    <property type="match status" value="1"/>
</dbReference>
<dbReference type="Pfam" id="PF02597">
    <property type="entry name" value="ThiS"/>
    <property type="match status" value="1"/>
</dbReference>
<sequence length="1614" mass="179237">MSTDDPFGFLGNETPERKPTTKTRWREKLFSKDKHSKGGNEGVADQQIESFLAPVRSKSVSYGSYGAHSTAGTSRGLSTPRLDVSQRSNPQDISEVSPVAKPASATDSYPPMNFPQHRRKNSARKGLRVKFTDSVPEFIGEGGDESDVPTMEIAKNRRRRRSQTKSTDMTDSRQPTLPQLQLDTSFGDGDAFMPRHQRTNTSEKVNAQATKPLFLQSPQDSDFLVTLSLGKPGSRLSFRAPPESSSFAQRVRDRMQAEEGRALQHRFEHPTSPGTEDVGAKGHALVVPDSPTSEYETPPLSEDEAEPPAKPVQSPRSPPSRAPVSPPAETTLSSGLTPAIHPMSASPPKPLPPKRDPVMDSPGRPSSSDKRDGPRTSQPPKFSLRSIANQFGDTAFTELKTFVARHDDLIRDAAESVKPLMETSLTEWVRAATWWFMRGRKRLEAYARSRPSSAGSNPQQANSLDNAKQAVVDLGKALWICENIVPKHSELTRYGAMGIDALLAVASTTGDRHLADLLSLHQTIMNHLRSLAMSIKRNNIITSIDTEEGARIPIDTSMWLRYPFFAPDVSAVLSGTASKSMLIDKSGNAPTLAQTMPLGDTSRYFSYGSMFVNVMVSSKEDDTQQQFSMPCSLSIIRDRADWYVFASITSQSELVNIMIQSDKKRGPTWDDVEWHVRTHSMQVKLPRGFELDVMFKEDDFKNLWNIVQYTRKTEASLQPEDNETVIYENTMKVFQYMDPAQTKAFPAEPVERCRIRLFEQSITVTEGTGSRSVHQGYRITVLTSPKVKTLSNVRHILGHGAPIVFGLLRGEDGAPALMLKVKEDGRSRSMLMTFEDVEERAVLHSLLLGMMTKDGEIKTPDIPIRAYCIEQPADRFSGQPEKAHLQFPAGSVSVIDQEHAFVDHQYGPTILSEHLRAFVATEWGSVTDRINLGPGELKLGLDINNRTGLSLYRPAQRDLTVSIAENLTNPEMPDKLTDFMQLAMAKPMIRRFDFASVKDLHRFQAAVTGFHVLYDGVATYFTISRRRMVVPITKKWEATRARIQVIQHEKVIQLLAFLNDFHHGKCMNFVLKGTDTFENFSRSGKFCLRLNDAKFALPRTDDDPASSFVCLDMPDFPSEHDDIAVGFDSEAGATSQNKITMTPAHNDIGAATHSLHADEVINAVTDVAPPLHVSTTFRYPDDPDDLLPAEDLSGYDQDKTKHIYSRLTAPNSTRFEAILSSLLHGEAISYSSGLSALHAALVLLNPRRISVGNGYHGCHGVIKLFGRLTGLQELDLNCPAEQLEAGDVILLETPVNPEGTAFSIEHYAEKAHSRGAYLIVDSTFAPPGLQEPFQWGTDLVMHSGTKYFGGHSDLLCGVLATQRKDWARQLFSDRVFLGSVMGNMESWLGVRSLRTLEVRVQRQSRSTTDLVSWLHNSLQVPNPAPGSDEAVTQAVLQRVYHASLQKEDESWLLKQMPNGFGPVFSISLKTEEYARKLPSKLAFFQHATSLGGVETLIEWRTMSDATVDRRLLRISVGLENWEDLRRDLKRIMSTFQIHYFSTATTYTGKNTEALPAPLPLTHLFDVLESKYPGIKEKILASCGVSLNEEYVDVNDDGVIEAGSEVAIIPPVSSG</sequence>
<dbReference type="GO" id="GO:0016846">
    <property type="term" value="F:carbon-sulfur lyase activity"/>
    <property type="evidence" value="ECO:0007669"/>
    <property type="project" value="TreeGrafter"/>
</dbReference>
<dbReference type="InterPro" id="IPR015421">
    <property type="entry name" value="PyrdxlP-dep_Trfase_major"/>
</dbReference>
<dbReference type="Proteomes" id="UP000325780">
    <property type="component" value="Unassembled WGS sequence"/>
</dbReference>
<dbReference type="OrthoDB" id="4356615at2759"/>
<evidence type="ECO:0000256" key="1">
    <source>
        <dbReference type="ARBA" id="ARBA00001933"/>
    </source>
</evidence>
<comment type="similarity">
    <text evidence="5">Belongs to the MoaD family. MOCS2A subfamily.</text>
</comment>
<dbReference type="GO" id="GO:0030366">
    <property type="term" value="F:molybdopterin synthase activity"/>
    <property type="evidence" value="ECO:0007669"/>
    <property type="project" value="UniProtKB-UniRule"/>
</dbReference>
<dbReference type="InterPro" id="IPR054542">
    <property type="entry name" value="Cys_met_metab_PP"/>
</dbReference>
<dbReference type="PANTHER" id="PTHR11808">
    <property type="entry name" value="TRANS-SULFURATION ENZYME FAMILY MEMBER"/>
    <property type="match status" value="1"/>
</dbReference>
<comment type="subunit">
    <text evidence="5">Heterotetramer; composed of 2 small (MOCS2A) and 2 large (MOCS2B) subunits.</text>
</comment>
<dbReference type="InterPro" id="IPR012675">
    <property type="entry name" value="Beta-grasp_dom_sf"/>
</dbReference>
<dbReference type="InterPro" id="IPR028887">
    <property type="entry name" value="MOCS2A_euk"/>
</dbReference>
<comment type="function">
    <text evidence="5">Acts as a sulfur carrier required for molybdopterin biosynthesis. Component of the molybdopterin synthase complex that catalyzes the conversion of precursor Z into molybdopterin by mediating the incorporation of 2 sulfur atoms into precursor Z to generate a dithiolene group. In the complex, serves as sulfur donor by being thiocarboxylated (-COSH) at its C-terminus by UBA4. After interaction with MOCS2B, the sulfur is then transferred to precursor Z to form molybdopterin.</text>
</comment>
<feature type="region of interest" description="Disordered" evidence="6">
    <location>
        <begin position="231"/>
        <end position="383"/>
    </location>
</feature>
<comment type="subcellular location">
    <subcellularLocation>
        <location evidence="5">Cytoplasm</location>
    </subcellularLocation>
</comment>
<protein>
    <recommendedName>
        <fullName evidence="5">Molybdopterin synthase sulfur carrier subunit</fullName>
    </recommendedName>
    <alternativeName>
        <fullName evidence="5">Common component for nitrate reductase and xanthine dehydrogenase protein G</fullName>
    </alternativeName>
    <alternativeName>
        <fullName evidence="5">Molybdenum cofactor synthesis protein 2 small subunit</fullName>
    </alternativeName>
    <alternativeName>
        <fullName evidence="5">Molybdenum cofactor synthesis protein 2A</fullName>
    </alternativeName>
    <alternativeName>
        <fullName evidence="5">Sulfur carrier protein MOCS2A</fullName>
        <shortName evidence="5">MOCS2A</shortName>
    </alternativeName>
</protein>
<evidence type="ECO:0000259" key="9">
    <source>
        <dbReference type="Pfam" id="PF24588"/>
    </source>
</evidence>
<dbReference type="InterPro" id="IPR000277">
    <property type="entry name" value="Cys/Met-Metab_PyrdxlP-dep_enz"/>
</dbReference>
<feature type="compositionally biased region" description="Basic and acidic residues" evidence="6">
    <location>
        <begin position="14"/>
        <end position="38"/>
    </location>
</feature>
<dbReference type="Pfam" id="PF01053">
    <property type="entry name" value="Cys_Met_Meta_PP"/>
    <property type="match status" value="1"/>
</dbReference>
<reference evidence="11 12" key="1">
    <citation type="submission" date="2019-04" db="EMBL/GenBank/DDBJ databases">
        <title>Friends and foes A comparative genomics study of 23 Aspergillus species from section Flavi.</title>
        <authorList>
            <consortium name="DOE Joint Genome Institute"/>
            <person name="Kjaerbolling I."/>
            <person name="Vesth T."/>
            <person name="Frisvad J.C."/>
            <person name="Nybo J.L."/>
            <person name="Theobald S."/>
            <person name="Kildgaard S."/>
            <person name="Isbrandt T."/>
            <person name="Kuo A."/>
            <person name="Sato A."/>
            <person name="Lyhne E.K."/>
            <person name="Kogle M.E."/>
            <person name="Wiebenga A."/>
            <person name="Kun R.S."/>
            <person name="Lubbers R.J."/>
            <person name="Makela M.R."/>
            <person name="Barry K."/>
            <person name="Chovatia M."/>
            <person name="Clum A."/>
            <person name="Daum C."/>
            <person name="Haridas S."/>
            <person name="He G."/>
            <person name="LaButti K."/>
            <person name="Lipzen A."/>
            <person name="Mondo S."/>
            <person name="Riley R."/>
            <person name="Salamov A."/>
            <person name="Simmons B.A."/>
            <person name="Magnuson J.K."/>
            <person name="Henrissat B."/>
            <person name="Mortensen U.H."/>
            <person name="Larsen T.O."/>
            <person name="Devries R.P."/>
            <person name="Grigoriev I.V."/>
            <person name="Machida M."/>
            <person name="Baker S.E."/>
            <person name="Andersen M.R."/>
        </authorList>
    </citation>
    <scope>NUCLEOTIDE SEQUENCE [LARGE SCALE GENOMIC DNA]</scope>
    <source>
        <strain evidence="11 12">IBT 18842</strain>
    </source>
</reference>
<organism evidence="11 12">
    <name type="scientific">Aspergillus avenaceus</name>
    <dbReference type="NCBI Taxonomy" id="36643"/>
    <lineage>
        <taxon>Eukaryota</taxon>
        <taxon>Fungi</taxon>
        <taxon>Dikarya</taxon>
        <taxon>Ascomycota</taxon>
        <taxon>Pezizomycotina</taxon>
        <taxon>Eurotiomycetes</taxon>
        <taxon>Eurotiomycetidae</taxon>
        <taxon>Eurotiales</taxon>
        <taxon>Aspergillaceae</taxon>
        <taxon>Aspergillus</taxon>
        <taxon>Aspergillus subgen. Circumdati</taxon>
    </lineage>
</organism>
<dbReference type="GO" id="GO:0000166">
    <property type="term" value="F:nucleotide binding"/>
    <property type="evidence" value="ECO:0007669"/>
    <property type="project" value="UniProtKB-KW"/>
</dbReference>
<dbReference type="PANTHER" id="PTHR11808:SF35">
    <property type="entry name" value="CYSTATHIONINE GAMMA-SYNTHASE (AFU_ORTHOLOGUE AFUA_7G01590)"/>
    <property type="match status" value="1"/>
</dbReference>
<feature type="compositionally biased region" description="Pro residues" evidence="6">
    <location>
        <begin position="316"/>
        <end position="326"/>
    </location>
</feature>
<dbReference type="GO" id="GO:0030170">
    <property type="term" value="F:pyridoxal phosphate binding"/>
    <property type="evidence" value="ECO:0007669"/>
    <property type="project" value="InterPro"/>
</dbReference>
<dbReference type="GO" id="GO:1990140">
    <property type="term" value="C:molybdopterin synthase complex"/>
    <property type="evidence" value="ECO:0007669"/>
    <property type="project" value="UniProtKB-UniRule"/>
</dbReference>
<dbReference type="InterPro" id="IPR003749">
    <property type="entry name" value="ThiS/MoaD-like"/>
</dbReference>
<feature type="modified residue" description="1-thioglycine; alternate" evidence="5">
    <location>
        <position position="1614"/>
    </location>
</feature>
<evidence type="ECO:0000259" key="8">
    <source>
        <dbReference type="Pfam" id="PF24587"/>
    </source>
</evidence>
<dbReference type="FunFam" id="3.40.640.10:FF:000072">
    <property type="entry name" value="Putative cystathionine beta-lyase"/>
    <property type="match status" value="1"/>
</dbReference>
<comment type="cofactor">
    <cofactor evidence="1">
        <name>pyridoxal 5'-phosphate</name>
        <dbReference type="ChEBI" id="CHEBI:597326"/>
    </cofactor>
</comment>
<dbReference type="GO" id="GO:0019346">
    <property type="term" value="P:transsulfuration"/>
    <property type="evidence" value="ECO:0007669"/>
    <property type="project" value="InterPro"/>
</dbReference>
<dbReference type="HAMAP" id="MF_03051">
    <property type="entry name" value="MOCS2A"/>
    <property type="match status" value="1"/>
</dbReference>
<evidence type="ECO:0000313" key="12">
    <source>
        <dbReference type="Proteomes" id="UP000325780"/>
    </source>
</evidence>
<feature type="compositionally biased region" description="Polar residues" evidence="6">
    <location>
        <begin position="85"/>
        <end position="94"/>
    </location>
</feature>
<feature type="compositionally biased region" description="Basic residues" evidence="6">
    <location>
        <begin position="116"/>
        <end position="128"/>
    </location>
</feature>
<dbReference type="InterPro" id="IPR056031">
    <property type="entry name" value="DUF7612"/>
</dbReference>
<dbReference type="Gene3D" id="3.10.20.30">
    <property type="match status" value="1"/>
</dbReference>
<evidence type="ECO:0000259" key="7">
    <source>
        <dbReference type="Pfam" id="PF24586"/>
    </source>
</evidence>